<dbReference type="InterPro" id="IPR029052">
    <property type="entry name" value="Metallo-depent_PP-like"/>
</dbReference>
<comment type="caution">
    <text evidence="13">The sequence shown here is derived from an EMBL/GenBank/DDBJ whole genome shotgun (WGS) entry which is preliminary data.</text>
</comment>
<evidence type="ECO:0000256" key="9">
    <source>
        <dbReference type="ARBA" id="ARBA00023157"/>
    </source>
</evidence>
<comment type="subcellular location">
    <subcellularLocation>
        <location evidence="2">Secreted</location>
    </subcellularLocation>
</comment>
<comment type="similarity">
    <text evidence="3">Belongs to the acid sphingomyelinase family.</text>
</comment>
<accession>A0AAD1UA25</accession>
<evidence type="ECO:0000256" key="2">
    <source>
        <dbReference type="ARBA" id="ARBA00004613"/>
    </source>
</evidence>
<comment type="cofactor">
    <cofactor evidence="1">
        <name>Zn(2+)</name>
        <dbReference type="ChEBI" id="CHEBI:29105"/>
    </cofactor>
</comment>
<reference evidence="13" key="1">
    <citation type="submission" date="2023-07" db="EMBL/GenBank/DDBJ databases">
        <authorList>
            <consortium name="AG Swart"/>
            <person name="Singh M."/>
            <person name="Singh A."/>
            <person name="Seah K."/>
            <person name="Emmerich C."/>
        </authorList>
    </citation>
    <scope>NUCLEOTIDE SEQUENCE</scope>
    <source>
        <strain evidence="13">DP1</strain>
    </source>
</reference>
<evidence type="ECO:0000256" key="11">
    <source>
        <dbReference type="ARBA" id="ARBA00023295"/>
    </source>
</evidence>
<evidence type="ECO:0000313" key="14">
    <source>
        <dbReference type="Proteomes" id="UP001295684"/>
    </source>
</evidence>
<keyword evidence="10" id="KW-0325">Glycoprotein</keyword>
<dbReference type="GO" id="GO:0046513">
    <property type="term" value="P:ceramide biosynthetic process"/>
    <property type="evidence" value="ECO:0007669"/>
    <property type="project" value="UniProtKB-ARBA"/>
</dbReference>
<feature type="domain" description="Saposin B-type" evidence="12">
    <location>
        <begin position="26"/>
        <end position="107"/>
    </location>
</feature>
<dbReference type="InterPro" id="IPR011001">
    <property type="entry name" value="Saposin-like"/>
</dbReference>
<keyword evidence="6" id="KW-0732">Signal</keyword>
<keyword evidence="9" id="KW-1015">Disulfide bond</keyword>
<name>A0AAD1UA25_EUPCR</name>
<dbReference type="Pfam" id="PF19272">
    <property type="entry name" value="ASMase_C"/>
    <property type="match status" value="1"/>
</dbReference>
<sequence length="598" mass="69205">MVVTVGLASPLERVSSTYEDFMDIFRENGCKACKTGVGWVNKYLLGNIAAQLINLGLGLYCTSQHLKWTQCFKASNGWSPPVFEGLRKILNPEYFCEITTGACEKENFREIRLNQEVKRIISDKPDFIKDNKYINKLYDQIDEDRRAGKQRKNMTLYHITDVHINADYKEGTNNKCNSFVCCTEESGVATKDKDRAGKWGDYLCDTNPRVIDQLQTAVGTTGMPDFVAWTGDSTGHQIHNNPFITTKATKQVTLILERIFEKSVVFPIHGNHEFAPFNIQDMSKKNSEEVELIADAWKDWMTPEVYQEFIHHSYFSYDAKTHPKASEEFKRKMDKVRIISINTQNCYTFNFKLIGEYNDPGQEFNWLENLLRQMEKDGEIAILIGHIPPGNLDCTQEFGMRMRALHDRFQHIIRLNLFGHTHYEEFEVHRGISDDLPIGTNHVSPSITTFVDQNPSFRVIILDEETLLPIEIQTYTMYLDKANKNDKDAKFVLDHEYTKQFGLKDLSPSSMLILSNKLRNYDDHATNYMIKRLGGSPKAHYNMKKGCNERCRRIIFCDTAFNDHGSKRACKKWADLDSIEMATYIFDFVYPSWVKRIE</sequence>
<dbReference type="GO" id="GO:0016020">
    <property type="term" value="C:membrane"/>
    <property type="evidence" value="ECO:0007669"/>
    <property type="project" value="GOC"/>
</dbReference>
<evidence type="ECO:0000256" key="4">
    <source>
        <dbReference type="ARBA" id="ARBA00022525"/>
    </source>
</evidence>
<evidence type="ECO:0000256" key="5">
    <source>
        <dbReference type="ARBA" id="ARBA00022723"/>
    </source>
</evidence>
<evidence type="ECO:0000256" key="3">
    <source>
        <dbReference type="ARBA" id="ARBA00008234"/>
    </source>
</evidence>
<dbReference type="AlphaFoldDB" id="A0AAD1UA25"/>
<gene>
    <name evidence="13" type="ORF">ECRASSUSDP1_LOCUS4144</name>
</gene>
<keyword evidence="4" id="KW-0964">Secreted</keyword>
<evidence type="ECO:0000259" key="12">
    <source>
        <dbReference type="PROSITE" id="PS50015"/>
    </source>
</evidence>
<evidence type="ECO:0000313" key="13">
    <source>
        <dbReference type="EMBL" id="CAI2362816.1"/>
    </source>
</evidence>
<dbReference type="InterPro" id="IPR045473">
    <property type="entry name" value="ASM_C"/>
</dbReference>
<dbReference type="GO" id="GO:0005576">
    <property type="term" value="C:extracellular region"/>
    <property type="evidence" value="ECO:0007669"/>
    <property type="project" value="UniProtKB-SubCell"/>
</dbReference>
<dbReference type="PANTHER" id="PTHR10340">
    <property type="entry name" value="SPHINGOMYELIN PHOSPHODIESTERASE"/>
    <property type="match status" value="1"/>
</dbReference>
<evidence type="ECO:0000256" key="10">
    <source>
        <dbReference type="ARBA" id="ARBA00023180"/>
    </source>
</evidence>
<dbReference type="PANTHER" id="PTHR10340:SF57">
    <property type="entry name" value="METALLOPHOS DOMAIN-CONTAINING PROTEIN"/>
    <property type="match status" value="1"/>
</dbReference>
<dbReference type="CDD" id="cd00842">
    <property type="entry name" value="MPP_ASMase"/>
    <property type="match status" value="1"/>
</dbReference>
<dbReference type="Pfam" id="PF00149">
    <property type="entry name" value="Metallophos"/>
    <property type="match status" value="1"/>
</dbReference>
<protein>
    <recommendedName>
        <fullName evidence="12">Saposin B-type domain-containing protein</fullName>
    </recommendedName>
</protein>
<dbReference type="Gene3D" id="3.60.21.10">
    <property type="match status" value="1"/>
</dbReference>
<dbReference type="InterPro" id="IPR041805">
    <property type="entry name" value="ASMase/PPN1_MPP"/>
</dbReference>
<organism evidence="13 14">
    <name type="scientific">Euplotes crassus</name>
    <dbReference type="NCBI Taxonomy" id="5936"/>
    <lineage>
        <taxon>Eukaryota</taxon>
        <taxon>Sar</taxon>
        <taxon>Alveolata</taxon>
        <taxon>Ciliophora</taxon>
        <taxon>Intramacronucleata</taxon>
        <taxon>Spirotrichea</taxon>
        <taxon>Hypotrichia</taxon>
        <taxon>Euplotida</taxon>
        <taxon>Euplotidae</taxon>
        <taxon>Moneuplotes</taxon>
    </lineage>
</organism>
<dbReference type="SUPFAM" id="SSF56300">
    <property type="entry name" value="Metallo-dependent phosphatases"/>
    <property type="match status" value="1"/>
</dbReference>
<dbReference type="InterPro" id="IPR004843">
    <property type="entry name" value="Calcineurin-like_PHP"/>
</dbReference>
<keyword evidence="8" id="KW-0862">Zinc</keyword>
<keyword evidence="14" id="KW-1185">Reference proteome</keyword>
<evidence type="ECO:0000256" key="1">
    <source>
        <dbReference type="ARBA" id="ARBA00001947"/>
    </source>
</evidence>
<evidence type="ECO:0000256" key="8">
    <source>
        <dbReference type="ARBA" id="ARBA00022833"/>
    </source>
</evidence>
<dbReference type="Proteomes" id="UP001295684">
    <property type="component" value="Unassembled WGS sequence"/>
</dbReference>
<proteinExistence type="inferred from homology"/>
<dbReference type="InterPro" id="IPR008139">
    <property type="entry name" value="SaposinB_dom"/>
</dbReference>
<evidence type="ECO:0000256" key="6">
    <source>
        <dbReference type="ARBA" id="ARBA00022729"/>
    </source>
</evidence>
<keyword evidence="11" id="KW-0326">Glycosidase</keyword>
<dbReference type="PROSITE" id="PS50015">
    <property type="entry name" value="SAP_B"/>
    <property type="match status" value="1"/>
</dbReference>
<keyword evidence="7" id="KW-0378">Hydrolase</keyword>
<dbReference type="EMBL" id="CAMPGE010003973">
    <property type="protein sequence ID" value="CAI2362816.1"/>
    <property type="molecule type" value="Genomic_DNA"/>
</dbReference>
<dbReference type="GO" id="GO:0046872">
    <property type="term" value="F:metal ion binding"/>
    <property type="evidence" value="ECO:0007669"/>
    <property type="project" value="UniProtKB-KW"/>
</dbReference>
<dbReference type="SUPFAM" id="SSF47862">
    <property type="entry name" value="Saposin"/>
    <property type="match status" value="1"/>
</dbReference>
<keyword evidence="5" id="KW-0479">Metal-binding</keyword>
<dbReference type="GO" id="GO:0016798">
    <property type="term" value="F:hydrolase activity, acting on glycosyl bonds"/>
    <property type="evidence" value="ECO:0007669"/>
    <property type="project" value="UniProtKB-KW"/>
</dbReference>
<evidence type="ECO:0000256" key="7">
    <source>
        <dbReference type="ARBA" id="ARBA00022801"/>
    </source>
</evidence>